<comment type="similarity">
    <text evidence="1">Belongs to the PRORSD1 family.</text>
</comment>
<keyword evidence="4" id="KW-1185">Reference proteome</keyword>
<gene>
    <name evidence="3" type="ORF">H6A13_08280</name>
</gene>
<dbReference type="PANTHER" id="PTHR31423">
    <property type="entry name" value="YBAK DOMAIN-CONTAINING PROTEIN"/>
    <property type="match status" value="1"/>
</dbReference>
<accession>A0A939BC14</accession>
<dbReference type="Gene3D" id="3.90.960.10">
    <property type="entry name" value="YbaK/aminoacyl-tRNA synthetase-associated domain"/>
    <property type="match status" value="1"/>
</dbReference>
<feature type="domain" description="YbaK/aminoacyl-tRNA synthetase-associated" evidence="2">
    <location>
        <begin position="37"/>
        <end position="160"/>
    </location>
</feature>
<evidence type="ECO:0000256" key="1">
    <source>
        <dbReference type="ARBA" id="ARBA00010201"/>
    </source>
</evidence>
<name>A0A939BC14_9CLOT</name>
<organism evidence="3 4">
    <name type="scientific">Mordavella massiliensis</name>
    <dbReference type="NCBI Taxonomy" id="1871024"/>
    <lineage>
        <taxon>Bacteria</taxon>
        <taxon>Bacillati</taxon>
        <taxon>Bacillota</taxon>
        <taxon>Clostridia</taxon>
        <taxon>Eubacteriales</taxon>
        <taxon>Clostridiaceae</taxon>
        <taxon>Mordavella</taxon>
    </lineage>
</organism>
<dbReference type="Pfam" id="PF04073">
    <property type="entry name" value="tRNA_edit"/>
    <property type="match status" value="1"/>
</dbReference>
<dbReference type="InterPro" id="IPR040285">
    <property type="entry name" value="ProX/PRXD1"/>
</dbReference>
<dbReference type="GO" id="GO:0002161">
    <property type="term" value="F:aminoacyl-tRNA deacylase activity"/>
    <property type="evidence" value="ECO:0007669"/>
    <property type="project" value="InterPro"/>
</dbReference>
<dbReference type="CDD" id="cd04335">
    <property type="entry name" value="PrdX_deacylase"/>
    <property type="match status" value="1"/>
</dbReference>
<dbReference type="SUPFAM" id="SSF55826">
    <property type="entry name" value="YbaK/ProRS associated domain"/>
    <property type="match status" value="1"/>
</dbReference>
<dbReference type="EMBL" id="JACJLV010000024">
    <property type="protein sequence ID" value="MBM6827094.1"/>
    <property type="molecule type" value="Genomic_DNA"/>
</dbReference>
<evidence type="ECO:0000313" key="3">
    <source>
        <dbReference type="EMBL" id="MBM6827094.1"/>
    </source>
</evidence>
<dbReference type="AlphaFoldDB" id="A0A939BC14"/>
<evidence type="ECO:0000259" key="2">
    <source>
        <dbReference type="Pfam" id="PF04073"/>
    </source>
</evidence>
<comment type="caution">
    <text evidence="3">The sequence shown here is derived from an EMBL/GenBank/DDBJ whole genome shotgun (WGS) entry which is preliminary data.</text>
</comment>
<reference evidence="3" key="1">
    <citation type="submission" date="2020-08" db="EMBL/GenBank/DDBJ databases">
        <authorList>
            <person name="Cejkova D."/>
            <person name="Kubasova T."/>
            <person name="Jahodarova E."/>
            <person name="Rychlik I."/>
        </authorList>
    </citation>
    <scope>NUCLEOTIDE SEQUENCE</scope>
    <source>
        <strain evidence="3">An420c</strain>
    </source>
</reference>
<sequence length="182" mass="20766">MKVYQGRPESLEGREEKERRVYDLLDSLKIAYDRVDHEPVMTIEACQEVDESLGIEICKNLFLCNRQKTRFYLLVLPGEKALKTGELSKQIPSSRLSFASGEDMERLLNVTPGSATIMGLIFDPENQVQLLVDEELLGRPWYACHPCVNTSSIRLKTEDVFGKYLEAVHHDYIKVTLSDGNK</sequence>
<dbReference type="InterPro" id="IPR007214">
    <property type="entry name" value="YbaK/aa-tRNA-synth-assoc-dom"/>
</dbReference>
<reference evidence="3" key="2">
    <citation type="journal article" date="2021" name="Sci. Rep.">
        <title>The distribution of antibiotic resistance genes in chicken gut microbiota commensals.</title>
        <authorList>
            <person name="Juricova H."/>
            <person name="Matiasovicova J."/>
            <person name="Kubasova T."/>
            <person name="Cejkova D."/>
            <person name="Rychlik I."/>
        </authorList>
    </citation>
    <scope>NUCLEOTIDE SEQUENCE</scope>
    <source>
        <strain evidence="3">An420c</strain>
    </source>
</reference>
<dbReference type="InterPro" id="IPR036754">
    <property type="entry name" value="YbaK/aa-tRNA-synt-asso_dom_sf"/>
</dbReference>
<proteinExistence type="inferred from homology"/>
<evidence type="ECO:0000313" key="4">
    <source>
        <dbReference type="Proteomes" id="UP000713880"/>
    </source>
</evidence>
<dbReference type="RefSeq" id="WP_204909134.1">
    <property type="nucleotide sequence ID" value="NZ_JACJLV010000024.1"/>
</dbReference>
<protein>
    <submittedName>
        <fullName evidence="3">Prolyl-tRNA synthetase associated domain-containing protein</fullName>
    </submittedName>
</protein>
<dbReference type="Proteomes" id="UP000713880">
    <property type="component" value="Unassembled WGS sequence"/>
</dbReference>
<dbReference type="PANTHER" id="PTHR31423:SF3">
    <property type="entry name" value="PROLYL-TRNA SYNTHETASE ASSOCIATED DOMAIN-CONTAINING PROTEIN 1-RELATED"/>
    <property type="match status" value="1"/>
</dbReference>